<protein>
    <submittedName>
        <fullName evidence="3">Polyisoprenoid-binding protein</fullName>
    </submittedName>
</protein>
<evidence type="ECO:0000259" key="2">
    <source>
        <dbReference type="SMART" id="SM00867"/>
    </source>
</evidence>
<comment type="caution">
    <text evidence="3">The sequence shown here is derived from an EMBL/GenBank/DDBJ whole genome shotgun (WGS) entry which is preliminary data.</text>
</comment>
<evidence type="ECO:0000313" key="3">
    <source>
        <dbReference type="EMBL" id="TFW31290.1"/>
    </source>
</evidence>
<feature type="chain" id="PRO_5021482484" evidence="1">
    <location>
        <begin position="20"/>
        <end position="188"/>
    </location>
</feature>
<accession>A0A4Y9T0C6</accession>
<dbReference type="EMBL" id="SPVG01000006">
    <property type="protein sequence ID" value="TFW31290.1"/>
    <property type="molecule type" value="Genomic_DNA"/>
</dbReference>
<evidence type="ECO:0000313" key="4">
    <source>
        <dbReference type="Proteomes" id="UP000297729"/>
    </source>
</evidence>
<proteinExistence type="predicted"/>
<dbReference type="PANTHER" id="PTHR34406">
    <property type="entry name" value="PROTEIN YCEI"/>
    <property type="match status" value="1"/>
</dbReference>
<reference evidence="3 4" key="1">
    <citation type="submission" date="2019-03" db="EMBL/GenBank/DDBJ databases">
        <title>Draft Genome Sequence of Duganella callidus sp. nov., a Novel Duganella Species Isolated from Cultivated Soil.</title>
        <authorList>
            <person name="Raths R."/>
            <person name="Peta V."/>
            <person name="Bucking H."/>
        </authorList>
    </citation>
    <scope>NUCLEOTIDE SEQUENCE [LARGE SCALE GENOMIC DNA]</scope>
    <source>
        <strain evidence="3 4">DN04</strain>
    </source>
</reference>
<keyword evidence="4" id="KW-1185">Reference proteome</keyword>
<gene>
    <name evidence="3" type="ORF">E4L98_00555</name>
</gene>
<name>A0A4Y9T0C6_9BURK</name>
<organism evidence="3 4">
    <name type="scientific">Duganella callida</name>
    <dbReference type="NCBI Taxonomy" id="2561932"/>
    <lineage>
        <taxon>Bacteria</taxon>
        <taxon>Pseudomonadati</taxon>
        <taxon>Pseudomonadota</taxon>
        <taxon>Betaproteobacteria</taxon>
        <taxon>Burkholderiales</taxon>
        <taxon>Oxalobacteraceae</taxon>
        <taxon>Telluria group</taxon>
        <taxon>Duganella</taxon>
    </lineage>
</organism>
<dbReference type="PANTHER" id="PTHR34406:SF2">
    <property type="entry name" value="PERIPLASMIC PROTEIN"/>
    <property type="match status" value="1"/>
</dbReference>
<dbReference type="SUPFAM" id="SSF101874">
    <property type="entry name" value="YceI-like"/>
    <property type="match status" value="1"/>
</dbReference>
<sequence length="188" mass="20273">MKKIVALLIAAGVSMTAFAAPESFTSDENHTFSSFSYSHFGYSTQQSRFNSTKAKVTIDRAAKTGSVEATIDTKSVDTGSKLFDQHIQGEDFLDTAKYPTATFKSTKVNFKGDVPSTIDGNLTLKGVTKPVTLTVTHFQCMDHPMAKKLACGANATATIKRTEFNAGKYAPHVGDDVTLTFAIEALKD</sequence>
<evidence type="ECO:0000256" key="1">
    <source>
        <dbReference type="SAM" id="SignalP"/>
    </source>
</evidence>
<dbReference type="SMART" id="SM00867">
    <property type="entry name" value="YceI"/>
    <property type="match status" value="1"/>
</dbReference>
<dbReference type="RefSeq" id="WP_135199617.1">
    <property type="nucleotide sequence ID" value="NZ_SPVG01000006.1"/>
</dbReference>
<dbReference type="Pfam" id="PF04264">
    <property type="entry name" value="YceI"/>
    <property type="match status" value="1"/>
</dbReference>
<feature type="domain" description="Lipid/polyisoprenoid-binding YceI-like" evidence="2">
    <location>
        <begin position="23"/>
        <end position="186"/>
    </location>
</feature>
<dbReference type="InterPro" id="IPR036761">
    <property type="entry name" value="TTHA0802/YceI-like_sf"/>
</dbReference>
<dbReference type="InterPro" id="IPR007372">
    <property type="entry name" value="Lipid/polyisoprenoid-bd_YceI"/>
</dbReference>
<dbReference type="OrthoDB" id="9811006at2"/>
<keyword evidence="1" id="KW-0732">Signal</keyword>
<dbReference type="Proteomes" id="UP000297729">
    <property type="component" value="Unassembled WGS sequence"/>
</dbReference>
<dbReference type="Gene3D" id="2.40.128.110">
    <property type="entry name" value="Lipid/polyisoprenoid-binding, YceI-like"/>
    <property type="match status" value="1"/>
</dbReference>
<dbReference type="AlphaFoldDB" id="A0A4Y9T0C6"/>
<feature type="signal peptide" evidence="1">
    <location>
        <begin position="1"/>
        <end position="19"/>
    </location>
</feature>